<evidence type="ECO:0000313" key="1">
    <source>
        <dbReference type="EMBL" id="CAK9159773.1"/>
    </source>
</evidence>
<name>A0ABC8SSB8_9AQUA</name>
<dbReference type="AlphaFoldDB" id="A0ABC8SSB8"/>
<accession>A0ABC8SSB8</accession>
<reference evidence="1 2" key="1">
    <citation type="submission" date="2024-02" db="EMBL/GenBank/DDBJ databases">
        <authorList>
            <person name="Vignale AGUSTIN F."/>
            <person name="Sosa J E."/>
            <person name="Modenutti C."/>
        </authorList>
    </citation>
    <scope>NUCLEOTIDE SEQUENCE [LARGE SCALE GENOMIC DNA]</scope>
</reference>
<protein>
    <submittedName>
        <fullName evidence="1">Uncharacterized protein</fullName>
    </submittedName>
</protein>
<proteinExistence type="predicted"/>
<evidence type="ECO:0000313" key="2">
    <source>
        <dbReference type="Proteomes" id="UP001642360"/>
    </source>
</evidence>
<dbReference type="EMBL" id="CAUOFW020003399">
    <property type="protein sequence ID" value="CAK9159773.1"/>
    <property type="molecule type" value="Genomic_DNA"/>
</dbReference>
<keyword evidence="2" id="KW-1185">Reference proteome</keyword>
<sequence length="186" mass="20978">MCTKKGNLKHLTVNENDKCKTGIRVLNGSERNNEICNEVESNGRENGSSRVYALAKIVEKRGDFECLNAKVNQKCEKSVIVIEALKDSRKCVVGLEESNEIVKDMILKPQENGQFGVKMLEDCIKEVNLSTQLNKSCLDSVHDKPNLDNDVMILDNVRVFKEFKGKFSVKKHENGVDLDLCVMRVC</sequence>
<dbReference type="Proteomes" id="UP001642360">
    <property type="component" value="Unassembled WGS sequence"/>
</dbReference>
<comment type="caution">
    <text evidence="1">The sequence shown here is derived from an EMBL/GenBank/DDBJ whole genome shotgun (WGS) entry which is preliminary data.</text>
</comment>
<organism evidence="1 2">
    <name type="scientific">Ilex paraguariensis</name>
    <name type="common">yerba mate</name>
    <dbReference type="NCBI Taxonomy" id="185542"/>
    <lineage>
        <taxon>Eukaryota</taxon>
        <taxon>Viridiplantae</taxon>
        <taxon>Streptophyta</taxon>
        <taxon>Embryophyta</taxon>
        <taxon>Tracheophyta</taxon>
        <taxon>Spermatophyta</taxon>
        <taxon>Magnoliopsida</taxon>
        <taxon>eudicotyledons</taxon>
        <taxon>Gunneridae</taxon>
        <taxon>Pentapetalae</taxon>
        <taxon>asterids</taxon>
        <taxon>campanulids</taxon>
        <taxon>Aquifoliales</taxon>
        <taxon>Aquifoliaceae</taxon>
        <taxon>Ilex</taxon>
    </lineage>
</organism>
<gene>
    <name evidence="1" type="ORF">ILEXP_LOCUS28480</name>
</gene>